<dbReference type="PROSITE" id="PS51272">
    <property type="entry name" value="SLH"/>
    <property type="match status" value="3"/>
</dbReference>
<dbReference type="CDD" id="cd00688">
    <property type="entry name" value="ISOPREN_C2_like"/>
    <property type="match status" value="1"/>
</dbReference>
<organism evidence="4 5">
    <name type="scientific">Candidatus Pristimantibacillus lignocellulolyticus</name>
    <dbReference type="NCBI Taxonomy" id="2994561"/>
    <lineage>
        <taxon>Bacteria</taxon>
        <taxon>Bacillati</taxon>
        <taxon>Bacillota</taxon>
        <taxon>Bacilli</taxon>
        <taxon>Bacillales</taxon>
        <taxon>Paenibacillaceae</taxon>
        <taxon>Candidatus Pristimantibacillus</taxon>
    </lineage>
</organism>
<evidence type="ECO:0000259" key="3">
    <source>
        <dbReference type="PROSITE" id="PS51272"/>
    </source>
</evidence>
<dbReference type="Gene3D" id="1.20.1270.90">
    <property type="entry name" value="AF1782-like"/>
    <property type="match status" value="2"/>
</dbReference>
<feature type="domain" description="SLH" evidence="3">
    <location>
        <begin position="1758"/>
        <end position="1817"/>
    </location>
</feature>
<dbReference type="InterPro" id="IPR008930">
    <property type="entry name" value="Terpenoid_cyclase/PrenylTrfase"/>
</dbReference>
<dbReference type="KEGG" id="plig:NAG76_04245"/>
<sequence>MLLQKTGKKLMALCLTLLMIFSLLGPTTAMAAAGISEAAGIKGYVTVSVEKFTLGQGYIVEPVRVPFQEGDNVAAVISELLGENRYKHGGSIESSFYLSSIYDPGAGAVNIPAYILQAIGGVGHIGDRKDADWLGEFDYTQMSGWMFAVNNSFPNVGASDTPVENGDVVRWQYTIYGLGEDVGSKGELFDLANKDALTEKVAEINSSIDKIEILADDTVRLAYDNAYDALTDMESSQYVVDTALGELVEALDESNELDTAELVASIEAAELNKASVKVSIDGYDVGPTDYWVVEDELNALVEVIVSAQQLVADSNASQEEVDAKVLALDQAQTSFNNAKKQGLIGEVIQPTFNITFTVAPKATQLELYNSKDQLVDIGAGEAGTYKVYKATLPVGDYRYKGIDASGNNVGEGKLTVTSDQDQKFEFRQLNLKASNSGWNADVDYTVRIGQNSPSDTSLTLGTKTSASQYPALVLTGNTYFYSFEPSEARVIEGYITLSNSVTVTLSTQAQSVTGAIPLSRMITFTVPEEATLFVGRKIKHFVSFEKVEPTETTIQDGKRVSRYKLMNGQQYNYRVSQEGKLTNTGIFNATEANAAMEITEQQLDVLPPNSILNRGTYLEGNIYLNINEQNHLKLSEPGDEFKLLSLRSWQALTEGIGNYFFEPDFHYEIISGQDVIAIAEGEPGSYSTILAKDNGTAIVKVTYDALKVNGSNYISEANNAFSSIWPENVGLFVVTVGQDETTITTGIESNKERNQKANEGKTGNQVMNLQNGAFDADIDSVYYVDTEPGATYTFTPSAGSEVSVLRPDINHAAGTVSYGDGTFSADDVTPHPDGSFSVLLKEGRNIVKIERDGQAEYQVMTARPLNVTIENLTRPQEEVGPGDRVKVVFQGLSFPANKLSGIYNFNAQLNFFAGSNRTLITNTAKQYNITTQGNSVEFTVPQDLEGGYSLNDGHLKLGFFGSPIGDHRNIDPLVGANPNFTALGREGYYSIFPKIVIVKEADKASLQLALDEAHEQLGSVSVSTDGSDVLQSDYWVTGEVYSQLSQLIESAQAIIADENASQNKVDAKVLALDQELELFNNVKQLGSKKAVINVNEQLNKQLAYLINSVNNPTFGTGGGEWSILALARAQYEVPEGYYTTYYNNVVREVEKLMPAGKLHSAKGTEHSRLILGLTAIGKDITNVAGYDISAALADFNYVTKQGINGPIFALLALDSHQYDIPVQNGVTNATTRDKLIDFIIKKEVAGGGWSLYGAADPDITGMALQALAPYYGEQEEVKAAVDRAVVWLSSVQNGAGGYTSAGAENVQSVAQVIVALTSLGIDPHTDHRFNKNGHSAVDNLLTYAVPTGGFVHPKGGKVDGMATDQGTYALVAYSRYLNGETSLYDMTDVVIDVTEPDDTISLPDDGQTVVIPNDGNDYTIRVKESDREKQVSIELPDSAQSRTFIELPANVALPNLSISRGGITAEFPQGITMNSGSKETLGLINFINKNDTALNTSLIGLIGSNQQLDEIHEYFTMGGDRSIHFVKGFVQITFAGMKGKEAAFIQNGQLTPIQKFASDKEGLASGKHEYAYESGSDLIVKTDHFTDFVVYSVKDNTNGGGSPEPAKGTIQLSIDKLTINKGYVLSPTTVEFTPGESVWDVLKRELDSRGIAYVNSFSDKYSSVYVESIAGDGEFDHGSGSGWMYSVNNACPNYGASLYKLKQGDKVEWRYTTNLGKDLGNNCSPGGEDGPGTGGINPGDGGSEPGTNEPEQEQKVLADYYTDSANVSSWAYDLILEATKKGFVQGNNGKLSPKDEITRAEFTKLLVEAFNIQVDKEAVNSFRDIKATDWFYPYVNAAYEAGIVTGYQGQFLPNDTITREEMAVMIARAMKRELVQSIVSYQDRDQIASWAQGQVADMSALNIMTGYNNQFNPKAIATREMAIVIVMRAYQYNESQSVK</sequence>
<feature type="domain" description="SLH" evidence="3">
    <location>
        <begin position="1818"/>
        <end position="1880"/>
    </location>
</feature>
<feature type="domain" description="SLH" evidence="3">
    <location>
        <begin position="1882"/>
        <end position="1939"/>
    </location>
</feature>
<dbReference type="Gene3D" id="1.50.10.20">
    <property type="match status" value="1"/>
</dbReference>
<dbReference type="Pfam" id="PF14478">
    <property type="entry name" value="DUF4430"/>
    <property type="match status" value="2"/>
</dbReference>
<dbReference type="Gene3D" id="2.170.130.30">
    <property type="match status" value="2"/>
</dbReference>
<proteinExistence type="predicted"/>
<evidence type="ECO:0000313" key="5">
    <source>
        <dbReference type="Proteomes" id="UP001056756"/>
    </source>
</evidence>
<dbReference type="InterPro" id="IPR027954">
    <property type="entry name" value="Transcobalamin-like_C"/>
</dbReference>
<accession>A0A9J6ZHD7</accession>
<feature type="chain" id="PRO_5039900907" evidence="2">
    <location>
        <begin position="32"/>
        <end position="1939"/>
    </location>
</feature>
<evidence type="ECO:0000256" key="2">
    <source>
        <dbReference type="SAM" id="SignalP"/>
    </source>
</evidence>
<protein>
    <submittedName>
        <fullName evidence="4">DUF4430 domain-containing protein</fullName>
    </submittedName>
</protein>
<reference evidence="4" key="1">
    <citation type="submission" date="2022-05" db="EMBL/GenBank/DDBJ databases">
        <title>Novel bacterial taxa in a minimal lignocellulolytic consortium and its capacity to transform plastics disclosed by genome-resolved metagenomics.</title>
        <authorList>
            <person name="Rodriguez C.A.D."/>
            <person name="Diaz-Garcia L."/>
            <person name="Herrera K."/>
            <person name="Tarazona N.A."/>
            <person name="Sproer C."/>
            <person name="Overmann J."/>
            <person name="Jimenez D.J."/>
        </authorList>
    </citation>
    <scope>NUCLEOTIDE SEQUENCE</scope>
    <source>
        <strain evidence="4">MAG5</strain>
    </source>
</reference>
<dbReference type="Pfam" id="PF00395">
    <property type="entry name" value="SLH"/>
    <property type="match status" value="3"/>
</dbReference>
<feature type="region of interest" description="Disordered" evidence="1">
    <location>
        <begin position="1718"/>
        <end position="1751"/>
    </location>
</feature>
<feature type="signal peptide" evidence="2">
    <location>
        <begin position="1"/>
        <end position="31"/>
    </location>
</feature>
<dbReference type="EMBL" id="CP097899">
    <property type="protein sequence ID" value="URN95476.1"/>
    <property type="molecule type" value="Genomic_DNA"/>
</dbReference>
<keyword evidence="2" id="KW-0732">Signal</keyword>
<dbReference type="SUPFAM" id="SSF48239">
    <property type="entry name" value="Terpenoid cyclases/Protein prenyltransferases"/>
    <property type="match status" value="1"/>
</dbReference>
<feature type="compositionally biased region" description="Gly residues" evidence="1">
    <location>
        <begin position="1727"/>
        <end position="1744"/>
    </location>
</feature>
<evidence type="ECO:0000313" key="4">
    <source>
        <dbReference type="EMBL" id="URN95476.1"/>
    </source>
</evidence>
<dbReference type="InterPro" id="IPR001119">
    <property type="entry name" value="SLH_dom"/>
</dbReference>
<evidence type="ECO:0000256" key="1">
    <source>
        <dbReference type="SAM" id="MobiDB-lite"/>
    </source>
</evidence>
<name>A0A9J6ZHD7_9BACL</name>
<gene>
    <name evidence="4" type="ORF">NAG76_04245</name>
</gene>
<dbReference type="Proteomes" id="UP001056756">
    <property type="component" value="Chromosome"/>
</dbReference>